<dbReference type="Proteomes" id="UP001150924">
    <property type="component" value="Unassembled WGS sequence"/>
</dbReference>
<organism evidence="2 3">
    <name type="scientific">Nannocystis pusilla</name>
    <dbReference type="NCBI Taxonomy" id="889268"/>
    <lineage>
        <taxon>Bacteria</taxon>
        <taxon>Pseudomonadati</taxon>
        <taxon>Myxococcota</taxon>
        <taxon>Polyangia</taxon>
        <taxon>Nannocystales</taxon>
        <taxon>Nannocystaceae</taxon>
        <taxon>Nannocystis</taxon>
    </lineage>
</organism>
<dbReference type="AlphaFoldDB" id="A0A9X3EIF1"/>
<reference evidence="2" key="1">
    <citation type="submission" date="2022-11" db="EMBL/GenBank/DDBJ databases">
        <title>Minimal conservation of predation-associated metabolite biosynthetic gene clusters underscores biosynthetic potential of Myxococcota including descriptions for ten novel species: Archangium lansinium sp. nov., Myxococcus landrumus sp. nov., Nannocystis bai.</title>
        <authorList>
            <person name="Ahearne A."/>
            <person name="Stevens C."/>
            <person name="Phillips K."/>
        </authorList>
    </citation>
    <scope>NUCLEOTIDE SEQUENCE</scope>
    <source>
        <strain evidence="2">Na p29</strain>
    </source>
</reference>
<feature type="compositionally biased region" description="Basic and acidic residues" evidence="1">
    <location>
        <begin position="56"/>
        <end position="67"/>
    </location>
</feature>
<comment type="caution">
    <text evidence="2">The sequence shown here is derived from an EMBL/GenBank/DDBJ whole genome shotgun (WGS) entry which is preliminary data.</text>
</comment>
<name>A0A9X3EIF1_9BACT</name>
<evidence type="ECO:0000313" key="3">
    <source>
        <dbReference type="Proteomes" id="UP001150924"/>
    </source>
</evidence>
<gene>
    <name evidence="2" type="ORF">OV079_01580</name>
</gene>
<dbReference type="EMBL" id="JAPNKE010000002">
    <property type="protein sequence ID" value="MCY1004280.1"/>
    <property type="molecule type" value="Genomic_DNA"/>
</dbReference>
<evidence type="ECO:0000256" key="1">
    <source>
        <dbReference type="SAM" id="MobiDB-lite"/>
    </source>
</evidence>
<keyword evidence="3" id="KW-1185">Reference proteome</keyword>
<evidence type="ECO:0000313" key="2">
    <source>
        <dbReference type="EMBL" id="MCY1004280.1"/>
    </source>
</evidence>
<protein>
    <submittedName>
        <fullName evidence="2">Uncharacterized protein</fullName>
    </submittedName>
</protein>
<dbReference type="RefSeq" id="WP_267765825.1">
    <property type="nucleotide sequence ID" value="NZ_JAPNKE010000002.1"/>
</dbReference>
<sequence length="107" mass="11152">MASGAPTNTSLVAGSTMVMSCGGSPVVSGKVSESDSLVVTAIEAAAAGTTPSSETTRAEMRKPREGMKTGYQPAQARSTATPLSRSRRRRQRAGAWTWPKGHVQTKS</sequence>
<feature type="region of interest" description="Disordered" evidence="1">
    <location>
        <begin position="46"/>
        <end position="107"/>
    </location>
</feature>
<proteinExistence type="predicted"/>
<accession>A0A9X3EIF1</accession>